<keyword evidence="8 13" id="KW-0436">Ligase</keyword>
<dbReference type="NCBIfam" id="TIGR01085">
    <property type="entry name" value="murE"/>
    <property type="match status" value="1"/>
</dbReference>
<dbReference type="PANTHER" id="PTHR23135:SF4">
    <property type="entry name" value="UDP-N-ACETYLMURAMOYL-L-ALANYL-D-GLUTAMATE--2,6-DIAMINOPIMELATE LIGASE MURE HOMOLOG, CHLOROPLASTIC"/>
    <property type="match status" value="1"/>
</dbReference>
<keyword evidence="8" id="KW-0067">ATP-binding</keyword>
<dbReference type="InterPro" id="IPR036615">
    <property type="entry name" value="Mur_ligase_C_dom_sf"/>
</dbReference>
<comment type="caution">
    <text evidence="13">The sequence shown here is derived from an EMBL/GenBank/DDBJ whole genome shotgun (WGS) entry which is preliminary data.</text>
</comment>
<evidence type="ECO:0000256" key="5">
    <source>
        <dbReference type="ARBA" id="ARBA00022984"/>
    </source>
</evidence>
<dbReference type="Gene3D" id="3.40.1190.10">
    <property type="entry name" value="Mur-like, catalytic domain"/>
    <property type="match status" value="1"/>
</dbReference>
<evidence type="ECO:0000256" key="9">
    <source>
        <dbReference type="RuleBase" id="RU004135"/>
    </source>
</evidence>
<keyword evidence="8" id="KW-0963">Cytoplasm</keyword>
<dbReference type="InterPro" id="IPR035911">
    <property type="entry name" value="MurE/MurF_N"/>
</dbReference>
<name>A0ABT9XMP4_9BACL</name>
<dbReference type="GO" id="GO:0008765">
    <property type="term" value="F:UDP-N-acetylmuramoylalanyl-D-glutamate-2,6-diaminopimelate ligase activity"/>
    <property type="evidence" value="ECO:0007669"/>
    <property type="project" value="UniProtKB-EC"/>
</dbReference>
<dbReference type="InterPro" id="IPR004101">
    <property type="entry name" value="Mur_ligase_C"/>
</dbReference>
<feature type="binding site" evidence="8">
    <location>
        <position position="470"/>
    </location>
    <ligand>
        <name>meso-2,6-diaminopimelate</name>
        <dbReference type="ChEBI" id="CHEBI:57791"/>
    </ligand>
</feature>
<evidence type="ECO:0000313" key="14">
    <source>
        <dbReference type="Proteomes" id="UP001232973"/>
    </source>
</evidence>
<feature type="binding site" evidence="8">
    <location>
        <position position="386"/>
    </location>
    <ligand>
        <name>meso-2,6-diaminopimelate</name>
        <dbReference type="ChEBI" id="CHEBI:57791"/>
    </ligand>
</feature>
<keyword evidence="5 8" id="KW-0573">Peptidoglycan synthesis</keyword>
<dbReference type="InterPro" id="IPR005761">
    <property type="entry name" value="UDP-N-AcMur-Glu-dNH2Pim_ligase"/>
</dbReference>
<comment type="function">
    <text evidence="8">Catalyzes the addition of meso-diaminopimelic acid to the nucleotide precursor UDP-N-acetylmuramoyl-L-alanyl-D-glutamate (UMAG) in the biosynthesis of bacterial cell-wall peptidoglycan.</text>
</comment>
<feature type="binding site" evidence="8">
    <location>
        <begin position="108"/>
        <end position="114"/>
    </location>
    <ligand>
        <name>ATP</name>
        <dbReference type="ChEBI" id="CHEBI:30616"/>
    </ligand>
</feature>
<dbReference type="SUPFAM" id="SSF53623">
    <property type="entry name" value="MurD-like peptide ligases, catalytic domain"/>
    <property type="match status" value="1"/>
</dbReference>
<keyword evidence="8" id="KW-0547">Nucleotide-binding</keyword>
<feature type="domain" description="Mur ligase central" evidence="12">
    <location>
        <begin position="106"/>
        <end position="314"/>
    </location>
</feature>
<gene>
    <name evidence="8" type="primary">murE</name>
    <name evidence="13" type="ORF">J2S03_002833</name>
</gene>
<evidence type="ECO:0000256" key="1">
    <source>
        <dbReference type="ARBA" id="ARBA00004752"/>
    </source>
</evidence>
<dbReference type="InterPro" id="IPR013221">
    <property type="entry name" value="Mur_ligase_cen"/>
</dbReference>
<feature type="binding site" evidence="8">
    <location>
        <position position="185"/>
    </location>
    <ligand>
        <name>UDP-N-acetyl-alpha-D-muramoyl-L-alanyl-D-glutamate</name>
        <dbReference type="ChEBI" id="CHEBI:83900"/>
    </ligand>
</feature>
<protein>
    <recommendedName>
        <fullName evidence="8">UDP-N-acetylmuramoyl-L-alanyl-D-glutamate--2,6-diaminopimelate ligase</fullName>
        <ecNumber evidence="8">6.3.2.13</ecNumber>
    </recommendedName>
    <alternativeName>
        <fullName evidence="8">Meso-A2pm-adding enzyme</fullName>
    </alternativeName>
    <alternativeName>
        <fullName evidence="8">Meso-diaminopimelate-adding enzyme</fullName>
    </alternativeName>
    <alternativeName>
        <fullName evidence="8">UDP-MurNAc-L-Ala-D-Glu:meso-diaminopimelate ligase</fullName>
    </alternativeName>
    <alternativeName>
        <fullName evidence="8">UDP-MurNAc-tripeptide synthetase</fullName>
    </alternativeName>
    <alternativeName>
        <fullName evidence="8">UDP-N-acetylmuramyl-tripeptide synthetase</fullName>
    </alternativeName>
</protein>
<evidence type="ECO:0000256" key="8">
    <source>
        <dbReference type="HAMAP-Rule" id="MF_00208"/>
    </source>
</evidence>
<feature type="binding site" evidence="8">
    <location>
        <position position="177"/>
    </location>
    <ligand>
        <name>UDP-N-acetyl-alpha-D-muramoyl-L-alanyl-D-glutamate</name>
        <dbReference type="ChEBI" id="CHEBI:83900"/>
    </ligand>
</feature>
<feature type="short sequence motif" description="Meso-diaminopimelate recognition motif" evidence="8">
    <location>
        <begin position="410"/>
        <end position="413"/>
    </location>
</feature>
<evidence type="ECO:0000256" key="4">
    <source>
        <dbReference type="ARBA" id="ARBA00022960"/>
    </source>
</evidence>
<dbReference type="NCBIfam" id="NF001124">
    <property type="entry name" value="PRK00139.1-2"/>
    <property type="match status" value="1"/>
</dbReference>
<evidence type="ECO:0000259" key="11">
    <source>
        <dbReference type="Pfam" id="PF02875"/>
    </source>
</evidence>
<keyword evidence="7 8" id="KW-0961">Cell wall biogenesis/degradation</keyword>
<evidence type="ECO:0000256" key="7">
    <source>
        <dbReference type="ARBA" id="ARBA00023316"/>
    </source>
</evidence>
<feature type="binding site" evidence="8">
    <location>
        <position position="30"/>
    </location>
    <ligand>
        <name>UDP-N-acetyl-alpha-D-muramoyl-L-alanyl-D-glutamate</name>
        <dbReference type="ChEBI" id="CHEBI:83900"/>
    </ligand>
</feature>
<feature type="domain" description="Mur ligase N-terminal catalytic" evidence="10">
    <location>
        <begin position="23"/>
        <end position="73"/>
    </location>
</feature>
<comment type="catalytic activity">
    <reaction evidence="8">
        <text>UDP-N-acetyl-alpha-D-muramoyl-L-alanyl-D-glutamate + meso-2,6-diaminopimelate + ATP = UDP-N-acetyl-alpha-D-muramoyl-L-alanyl-gamma-D-glutamyl-meso-2,6-diaminopimelate + ADP + phosphate + H(+)</text>
        <dbReference type="Rhea" id="RHEA:23676"/>
        <dbReference type="ChEBI" id="CHEBI:15378"/>
        <dbReference type="ChEBI" id="CHEBI:30616"/>
        <dbReference type="ChEBI" id="CHEBI:43474"/>
        <dbReference type="ChEBI" id="CHEBI:57791"/>
        <dbReference type="ChEBI" id="CHEBI:83900"/>
        <dbReference type="ChEBI" id="CHEBI:83905"/>
        <dbReference type="ChEBI" id="CHEBI:456216"/>
        <dbReference type="EC" id="6.3.2.13"/>
    </reaction>
</comment>
<dbReference type="SUPFAM" id="SSF63418">
    <property type="entry name" value="MurE/MurF N-terminal domain"/>
    <property type="match status" value="1"/>
</dbReference>
<dbReference type="Pfam" id="PF02875">
    <property type="entry name" value="Mur_ligase_C"/>
    <property type="match status" value="1"/>
</dbReference>
<dbReference type="EMBL" id="JAUSTP010000028">
    <property type="protein sequence ID" value="MDQ0190966.1"/>
    <property type="molecule type" value="Genomic_DNA"/>
</dbReference>
<feature type="domain" description="Mur ligase C-terminal" evidence="11">
    <location>
        <begin position="337"/>
        <end position="468"/>
    </location>
</feature>
<dbReference type="Pfam" id="PF08245">
    <property type="entry name" value="Mur_ligase_M"/>
    <property type="match status" value="1"/>
</dbReference>
<dbReference type="InterPro" id="IPR000713">
    <property type="entry name" value="Mur_ligase_N"/>
</dbReference>
<evidence type="ECO:0000259" key="12">
    <source>
        <dbReference type="Pfam" id="PF08245"/>
    </source>
</evidence>
<dbReference type="EC" id="6.3.2.13" evidence="8"/>
<reference evidence="13 14" key="1">
    <citation type="submission" date="2023-07" db="EMBL/GenBank/DDBJ databases">
        <title>Genomic Encyclopedia of Type Strains, Phase IV (KMG-IV): sequencing the most valuable type-strain genomes for metagenomic binning, comparative biology and taxonomic classification.</title>
        <authorList>
            <person name="Goeker M."/>
        </authorList>
    </citation>
    <scope>NUCLEOTIDE SEQUENCE [LARGE SCALE GENOMIC DNA]</scope>
    <source>
        <strain evidence="13 14">DSM 4006</strain>
    </source>
</reference>
<comment type="PTM">
    <text evidence="8">Carboxylation is probably crucial for Mg(2+) binding and, consequently, for the gamma-phosphate positioning of ATP.</text>
</comment>
<dbReference type="Gene3D" id="3.90.190.20">
    <property type="entry name" value="Mur ligase, C-terminal domain"/>
    <property type="match status" value="1"/>
</dbReference>
<dbReference type="PANTHER" id="PTHR23135">
    <property type="entry name" value="MUR LIGASE FAMILY MEMBER"/>
    <property type="match status" value="1"/>
</dbReference>
<keyword evidence="8" id="KW-0460">Magnesium</keyword>
<evidence type="ECO:0000256" key="2">
    <source>
        <dbReference type="ARBA" id="ARBA00005898"/>
    </source>
</evidence>
<feature type="binding site" evidence="8">
    <location>
        <begin position="150"/>
        <end position="151"/>
    </location>
    <ligand>
        <name>UDP-N-acetyl-alpha-D-muramoyl-L-alanyl-D-glutamate</name>
        <dbReference type="ChEBI" id="CHEBI:83900"/>
    </ligand>
</feature>
<evidence type="ECO:0000259" key="10">
    <source>
        <dbReference type="Pfam" id="PF01225"/>
    </source>
</evidence>
<comment type="cofactor">
    <cofactor evidence="8">
        <name>Mg(2+)</name>
        <dbReference type="ChEBI" id="CHEBI:18420"/>
    </cofactor>
</comment>
<feature type="modified residue" description="N6-carboxylysine" evidence="8">
    <location>
        <position position="217"/>
    </location>
</feature>
<comment type="similarity">
    <text evidence="2 8">Belongs to the MurCDEF family. MurE subfamily.</text>
</comment>
<organism evidence="13 14">
    <name type="scientific">Alicyclobacillus cycloheptanicus</name>
    <dbReference type="NCBI Taxonomy" id="1457"/>
    <lineage>
        <taxon>Bacteria</taxon>
        <taxon>Bacillati</taxon>
        <taxon>Bacillota</taxon>
        <taxon>Bacilli</taxon>
        <taxon>Bacillales</taxon>
        <taxon>Alicyclobacillaceae</taxon>
        <taxon>Alicyclobacillus</taxon>
    </lineage>
</organism>
<evidence type="ECO:0000313" key="13">
    <source>
        <dbReference type="EMBL" id="MDQ0190966.1"/>
    </source>
</evidence>
<dbReference type="NCBIfam" id="NF001126">
    <property type="entry name" value="PRK00139.1-4"/>
    <property type="match status" value="1"/>
</dbReference>
<sequence length="498" mass="54031">MLLSEIRRTLFKCKVENDRPADITHVTTDSRQVRAGSLFIALRGHTVDGHDFVPQAIERGAVAVLVETPQPVDVPQLVVPDSRLASAIVADRFYAHPSQQLAVIGVTGTNGKTTTTHLIERILSDAHHVTGLLGTIGKRIAGQTVEIANTTPEAVELQTALAEMVAAGCRYGIMEVSSHALEERRVAGTRFRAAVFTNLTQDHLDFHGTMENYRAAKGKLFSRLGNAYASDPAQMPYAVLNADDDASDYMAAQAVCECITYGIDRPADVQASDVRVLPDGVQFRVTTFEGDAAHLKLQLTGRFNVYNALAALCVGLAEGVPLADIVRSLEAVPGIPGRLERVAAGQPFTVLVDYSHTPDSLENALETVQEFAKGRIITVVGCGGDRDRTKRPVMAQVAMRMSDVTLLTSDNPRTEDPQRILDDMEAGLAGFAGKPGAVYERISDRRSAIERAVELAAPDDVILIAGKGHEDYQIIGRTKHHFDDREVAREAILALRQQ</sequence>
<dbReference type="SUPFAM" id="SSF53244">
    <property type="entry name" value="MurD-like peptide ligases, peptide-binding domain"/>
    <property type="match status" value="1"/>
</dbReference>
<feature type="binding site" evidence="8">
    <location>
        <position position="149"/>
    </location>
    <ligand>
        <name>UDP-N-acetyl-alpha-D-muramoyl-L-alanyl-D-glutamate</name>
        <dbReference type="ChEBI" id="CHEBI:83900"/>
    </ligand>
</feature>
<comment type="subcellular location">
    <subcellularLocation>
        <location evidence="8 9">Cytoplasm</location>
    </subcellularLocation>
</comment>
<accession>A0ABT9XMP4</accession>
<dbReference type="Pfam" id="PF01225">
    <property type="entry name" value="Mur_ligase"/>
    <property type="match status" value="1"/>
</dbReference>
<dbReference type="InterPro" id="IPR036565">
    <property type="entry name" value="Mur-like_cat_sf"/>
</dbReference>
<keyword evidence="14" id="KW-1185">Reference proteome</keyword>
<proteinExistence type="inferred from homology"/>
<comment type="pathway">
    <text evidence="1 8 9">Cell wall biogenesis; peptidoglycan biosynthesis.</text>
</comment>
<feature type="binding site" evidence="8">
    <location>
        <position position="466"/>
    </location>
    <ligand>
        <name>meso-2,6-diaminopimelate</name>
        <dbReference type="ChEBI" id="CHEBI:57791"/>
    </ligand>
</feature>
<dbReference type="HAMAP" id="MF_00208">
    <property type="entry name" value="MurE"/>
    <property type="match status" value="1"/>
</dbReference>
<evidence type="ECO:0000256" key="6">
    <source>
        <dbReference type="ARBA" id="ARBA00023306"/>
    </source>
</evidence>
<keyword evidence="3 8" id="KW-0132">Cell division</keyword>
<keyword evidence="4 8" id="KW-0133">Cell shape</keyword>
<dbReference type="Gene3D" id="3.40.1390.10">
    <property type="entry name" value="MurE/MurF, N-terminal domain"/>
    <property type="match status" value="1"/>
</dbReference>
<dbReference type="Proteomes" id="UP001232973">
    <property type="component" value="Unassembled WGS sequence"/>
</dbReference>
<dbReference type="RefSeq" id="WP_274456244.1">
    <property type="nucleotide sequence ID" value="NZ_CP067097.1"/>
</dbReference>
<keyword evidence="6 8" id="KW-0131">Cell cycle</keyword>
<feature type="binding site" evidence="8">
    <location>
        <begin position="410"/>
        <end position="413"/>
    </location>
    <ligand>
        <name>meso-2,6-diaminopimelate</name>
        <dbReference type="ChEBI" id="CHEBI:57791"/>
    </ligand>
</feature>
<comment type="caution">
    <text evidence="8">Lacks conserved residue(s) required for the propagation of feature annotation.</text>
</comment>
<evidence type="ECO:0000256" key="3">
    <source>
        <dbReference type="ARBA" id="ARBA00022618"/>
    </source>
</evidence>